<sequence>MRALTVRAESIVLGWRTWRGRSTAVRYLDLLAAALRPKGYGCIPRTRPPLLWVVAGGPRGHARAAIGVHAIPGGAWGYHEAGRRHLCPCGDAEGAAELVDRILKHRMFPATW</sequence>
<evidence type="ECO:0000313" key="1">
    <source>
        <dbReference type="EMBL" id="MBE1533373.1"/>
    </source>
</evidence>
<gene>
    <name evidence="1" type="ORF">H4W34_003206</name>
</gene>
<keyword evidence="2" id="KW-1185">Reference proteome</keyword>
<evidence type="ECO:0000313" key="2">
    <source>
        <dbReference type="Proteomes" id="UP000627838"/>
    </source>
</evidence>
<dbReference type="RefSeq" id="WP_192759939.1">
    <property type="nucleotide sequence ID" value="NZ_JADBDZ010000001.1"/>
</dbReference>
<accession>A0ABR9JSM0</accession>
<dbReference type="EMBL" id="JADBDZ010000001">
    <property type="protein sequence ID" value="MBE1533373.1"/>
    <property type="molecule type" value="Genomic_DNA"/>
</dbReference>
<name>A0ABR9JSM0_9ACTN</name>
<comment type="caution">
    <text evidence="1">The sequence shown here is derived from an EMBL/GenBank/DDBJ whole genome shotgun (WGS) entry which is preliminary data.</text>
</comment>
<dbReference type="Proteomes" id="UP000627838">
    <property type="component" value="Unassembled WGS sequence"/>
</dbReference>
<organism evidence="1 2">
    <name type="scientific">Actinomadura algeriensis</name>
    <dbReference type="NCBI Taxonomy" id="1679523"/>
    <lineage>
        <taxon>Bacteria</taxon>
        <taxon>Bacillati</taxon>
        <taxon>Actinomycetota</taxon>
        <taxon>Actinomycetes</taxon>
        <taxon>Streptosporangiales</taxon>
        <taxon>Thermomonosporaceae</taxon>
        <taxon>Actinomadura</taxon>
    </lineage>
</organism>
<proteinExistence type="predicted"/>
<reference evidence="1 2" key="1">
    <citation type="submission" date="2020-10" db="EMBL/GenBank/DDBJ databases">
        <title>Sequencing the genomes of 1000 actinobacteria strains.</title>
        <authorList>
            <person name="Klenk H.-P."/>
        </authorList>
    </citation>
    <scope>NUCLEOTIDE SEQUENCE [LARGE SCALE GENOMIC DNA]</scope>
    <source>
        <strain evidence="1 2">DSM 46744</strain>
    </source>
</reference>
<protein>
    <submittedName>
        <fullName evidence="1">Uncharacterized protein</fullName>
    </submittedName>
</protein>